<keyword evidence="6" id="KW-1185">Reference proteome</keyword>
<dbReference type="CDD" id="cd02440">
    <property type="entry name" value="AdoMet_MTases"/>
    <property type="match status" value="1"/>
</dbReference>
<gene>
    <name evidence="5" type="ORF">BINO364_LOCUS15569</name>
</gene>
<dbReference type="GO" id="GO:0003677">
    <property type="term" value="F:DNA binding"/>
    <property type="evidence" value="ECO:0007669"/>
    <property type="project" value="InterPro"/>
</dbReference>
<proteinExistence type="predicted"/>
<dbReference type="InterPro" id="IPR002877">
    <property type="entry name" value="RNA_MeTrfase_FtsJ_dom"/>
</dbReference>
<feature type="domain" description="MADF" evidence="3">
    <location>
        <begin position="609"/>
        <end position="712"/>
    </location>
</feature>
<evidence type="ECO:0000313" key="5">
    <source>
        <dbReference type="EMBL" id="CAH0730602.1"/>
    </source>
</evidence>
<feature type="region of interest" description="Disordered" evidence="2">
    <location>
        <begin position="717"/>
        <end position="741"/>
    </location>
</feature>
<dbReference type="PANTHER" id="PTHR12243">
    <property type="entry name" value="MADF DOMAIN TRANSCRIPTION FACTOR"/>
    <property type="match status" value="1"/>
</dbReference>
<dbReference type="GO" id="GO:0006357">
    <property type="term" value="P:regulation of transcription by RNA polymerase II"/>
    <property type="evidence" value="ECO:0007669"/>
    <property type="project" value="TreeGrafter"/>
</dbReference>
<dbReference type="PANTHER" id="PTHR12243:SF67">
    <property type="entry name" value="COREPRESSOR OF PANGOLIN, ISOFORM A-RELATED"/>
    <property type="match status" value="1"/>
</dbReference>
<organism evidence="5 6">
    <name type="scientific">Brenthis ino</name>
    <name type="common">lesser marbled fritillary</name>
    <dbReference type="NCBI Taxonomy" id="405034"/>
    <lineage>
        <taxon>Eukaryota</taxon>
        <taxon>Metazoa</taxon>
        <taxon>Ecdysozoa</taxon>
        <taxon>Arthropoda</taxon>
        <taxon>Hexapoda</taxon>
        <taxon>Insecta</taxon>
        <taxon>Pterygota</taxon>
        <taxon>Neoptera</taxon>
        <taxon>Endopterygota</taxon>
        <taxon>Lepidoptera</taxon>
        <taxon>Glossata</taxon>
        <taxon>Ditrysia</taxon>
        <taxon>Papilionoidea</taxon>
        <taxon>Nymphalidae</taxon>
        <taxon>Heliconiinae</taxon>
        <taxon>Argynnini</taxon>
        <taxon>Brenthis</taxon>
    </lineage>
</organism>
<accession>A0A8J9WA11</accession>
<dbReference type="Pfam" id="PF01728">
    <property type="entry name" value="FtsJ"/>
    <property type="match status" value="1"/>
</dbReference>
<dbReference type="Gene3D" id="3.40.50.150">
    <property type="entry name" value="Vaccinia Virus protein VP39"/>
    <property type="match status" value="1"/>
</dbReference>
<feature type="domain" description="BESS" evidence="4">
    <location>
        <begin position="770"/>
        <end position="809"/>
    </location>
</feature>
<dbReference type="Proteomes" id="UP000838878">
    <property type="component" value="Chromosome 8"/>
</dbReference>
<evidence type="ECO:0000259" key="4">
    <source>
        <dbReference type="PROSITE" id="PS51031"/>
    </source>
</evidence>
<dbReference type="PROSITE" id="PS51029">
    <property type="entry name" value="MADF"/>
    <property type="match status" value="1"/>
</dbReference>
<dbReference type="SUPFAM" id="SSF53335">
    <property type="entry name" value="S-adenosyl-L-methionine-dependent methyltransferases"/>
    <property type="match status" value="1"/>
</dbReference>
<evidence type="ECO:0000259" key="3">
    <source>
        <dbReference type="PROSITE" id="PS51029"/>
    </source>
</evidence>
<dbReference type="AlphaFoldDB" id="A0A8J9WA11"/>
<sequence>MPGDGACAYRAMLYNLGLDATDVELVNGEVIDAFRFVLYSLADKPEEHGNMLLPYADGAGWGYTEVHKLTGNEMIHVVWQLGDDGVGMHVDAIDDGIGEEMRRKRLEKLVEIANGKAIANVSVRDALDPYGRLTEVLRGNDLGNCFLNRGGVKLAQMLVDNEDAVAILTSERCNVLDLGAAPGGFSSVIRKAAPHAAITAVSVDGGVARDARLDEHVTWVTSDIFDLKPDALSGPFDIVVADAATSDSYTNPKLFNREVELAISVLAGGEPQKCKEETRRTASLMVAIEAAGKCGVRNVGADGTGVTSGKSYSRSKTLVSYAVRMRSKCIQCDESSIGDNVDSTSERLVLTKAVGQTSRFFKDNTDNESCVSSSYSSVCDVLSLSTVEGRGLRKRPIALFGDEDVPVIYFSYCDTSGTGKVLISPGIMLNGTDMRTSIERSVYSSLPTVVMEHMAGELPAKVLVTGSKKDKIVILLDLSDSETFKNLQYEFFDGLRGMALAKDLGARVVVVDTMYGLAANLIPPINYYLSLSKSQSTRRVASALRRRSATTALFYIQITKVFTRRAASSQRTHDGQQPPRRSGRGCTRATSERQRSGKMNTIEEIDIDYLITLIQEREIIWDKSNVDFKNKNLKTKAWEDISKVLFPDYENFTAERKNKVGNDLIKKWRSVKDNYFRYSKKLKEASKSGSGATKLKKYHLYNQLLFLRKVEQNATESSLDSPREINNESTSTNDDITTDNTPRYVPVARKRAMQMDEFEREGLKLLKEPENRHMSFFRAILPSIQEFSDRETLRFQSKVIQIIDEMRYGQTSSYVSGPSTSHQPPYGYQTANFQSTYISDFNNSITSPETSQASEETEYDFSNL</sequence>
<comment type="subcellular location">
    <subcellularLocation>
        <location evidence="1">Nucleus</location>
    </subcellularLocation>
</comment>
<dbReference type="GO" id="GO:0005634">
    <property type="term" value="C:nucleus"/>
    <property type="evidence" value="ECO:0007669"/>
    <property type="project" value="UniProtKB-SubCell"/>
</dbReference>
<dbReference type="SMART" id="SM00595">
    <property type="entry name" value="MADF"/>
    <property type="match status" value="1"/>
</dbReference>
<reference evidence="5" key="1">
    <citation type="submission" date="2021-12" db="EMBL/GenBank/DDBJ databases">
        <authorList>
            <person name="Martin H S."/>
        </authorList>
    </citation>
    <scope>NUCLEOTIDE SEQUENCE</scope>
</reference>
<dbReference type="GO" id="GO:0008168">
    <property type="term" value="F:methyltransferase activity"/>
    <property type="evidence" value="ECO:0007669"/>
    <property type="project" value="InterPro"/>
</dbReference>
<evidence type="ECO:0000256" key="1">
    <source>
        <dbReference type="PROSITE-ProRule" id="PRU00371"/>
    </source>
</evidence>
<feature type="region of interest" description="Disordered" evidence="2">
    <location>
        <begin position="566"/>
        <end position="597"/>
    </location>
</feature>
<dbReference type="GO" id="GO:0005667">
    <property type="term" value="C:transcription regulator complex"/>
    <property type="evidence" value="ECO:0007669"/>
    <property type="project" value="TreeGrafter"/>
</dbReference>
<feature type="compositionally biased region" description="Polar residues" evidence="2">
    <location>
        <begin position="844"/>
        <end position="854"/>
    </location>
</feature>
<keyword evidence="1" id="KW-0539">Nucleus</keyword>
<feature type="region of interest" description="Disordered" evidence="2">
    <location>
        <begin position="844"/>
        <end position="864"/>
    </location>
</feature>
<evidence type="ECO:0000313" key="6">
    <source>
        <dbReference type="Proteomes" id="UP000838878"/>
    </source>
</evidence>
<dbReference type="InterPro" id="IPR039353">
    <property type="entry name" value="TF_Adf1"/>
</dbReference>
<dbReference type="InterPro" id="IPR006578">
    <property type="entry name" value="MADF-dom"/>
</dbReference>
<dbReference type="EMBL" id="OV170228">
    <property type="protein sequence ID" value="CAH0730602.1"/>
    <property type="molecule type" value="Genomic_DNA"/>
</dbReference>
<feature type="compositionally biased region" description="Low complexity" evidence="2">
    <location>
        <begin position="727"/>
        <end position="741"/>
    </location>
</feature>
<dbReference type="InterPro" id="IPR029063">
    <property type="entry name" value="SAM-dependent_MTases_sf"/>
</dbReference>
<dbReference type="PROSITE" id="PS51031">
    <property type="entry name" value="BESS"/>
    <property type="match status" value="1"/>
</dbReference>
<protein>
    <submittedName>
        <fullName evidence="5">Uncharacterized protein</fullName>
    </submittedName>
</protein>
<dbReference type="OrthoDB" id="6159213at2759"/>
<feature type="compositionally biased region" description="Acidic residues" evidence="2">
    <location>
        <begin position="855"/>
        <end position="864"/>
    </location>
</feature>
<dbReference type="GO" id="GO:0032259">
    <property type="term" value="P:methylation"/>
    <property type="evidence" value="ECO:0007669"/>
    <property type="project" value="InterPro"/>
</dbReference>
<dbReference type="InterPro" id="IPR004210">
    <property type="entry name" value="BESS_motif"/>
</dbReference>
<name>A0A8J9WA11_9NEOP</name>
<feature type="non-terminal residue" evidence="5">
    <location>
        <position position="864"/>
    </location>
</feature>
<dbReference type="Pfam" id="PF10545">
    <property type="entry name" value="MADF_DNA_bdg"/>
    <property type="match status" value="1"/>
</dbReference>
<evidence type="ECO:0000256" key="2">
    <source>
        <dbReference type="SAM" id="MobiDB-lite"/>
    </source>
</evidence>